<protein>
    <recommendedName>
        <fullName evidence="3 9">Mediator of RNA polymerase II transcription subunit 8</fullName>
    </recommendedName>
    <alternativeName>
        <fullName evidence="8 9">Mediator complex subunit 8</fullName>
    </alternativeName>
</protein>
<dbReference type="GO" id="GO:0003712">
    <property type="term" value="F:transcription coregulator activity"/>
    <property type="evidence" value="ECO:0007669"/>
    <property type="project" value="InterPro"/>
</dbReference>
<evidence type="ECO:0000256" key="3">
    <source>
        <dbReference type="ARBA" id="ARBA00020637"/>
    </source>
</evidence>
<accession>A0A6G1LDR5</accession>
<keyword evidence="7 9" id="KW-0539">Nucleus</keyword>
<dbReference type="GO" id="GO:0006357">
    <property type="term" value="P:regulation of transcription by RNA polymerase II"/>
    <property type="evidence" value="ECO:0007669"/>
    <property type="project" value="InterPro"/>
</dbReference>
<sequence>MDEEADSIAKLLDRLRLELSQIQTALETLMWYLDPTRPPPAWPDTVRQIEQSAKRLTDLQRLIASNRYFLRSLHVYPLTSFPGHDRGPILEQLLRKKLDPKAEDWIAEHSQPPRSQLPSGAAHADGKARLQAEEYEGMWDWADGRVKEVVGGFVGEFDSDYTLAEREHGIVNVKTGLKRRLRVDEMDLSDDEEDGDGDEEMEVDVVQQEPGVHTSLPPLQLDVVLKFMTTGQMPPER</sequence>
<name>A0A6G1LDR5_9PEZI</name>
<dbReference type="AlphaFoldDB" id="A0A6G1LDR5"/>
<evidence type="ECO:0000256" key="1">
    <source>
        <dbReference type="ARBA" id="ARBA00004123"/>
    </source>
</evidence>
<dbReference type="PANTHER" id="PTHR13074">
    <property type="entry name" value="MEDIATOR OF RNA POLYMERASE II TRANSCRIPTION SUBUNIT 8"/>
    <property type="match status" value="1"/>
</dbReference>
<comment type="subcellular location">
    <subcellularLocation>
        <location evidence="1 9">Nucleus</location>
    </subcellularLocation>
</comment>
<dbReference type="PANTHER" id="PTHR13074:SF9">
    <property type="entry name" value="MEDIATOR OF RNA POLYMERASE II TRANSCRIPTION SUBUNIT 8"/>
    <property type="match status" value="1"/>
</dbReference>
<comment type="function">
    <text evidence="9">Component of the Mediator complex, a coactivator involved in the regulated transcription of nearly all RNA polymerase II-dependent genes. Mediator functions as a bridge to convey information from gene-specific regulatory proteins to the basal RNA polymerase II transcription machinery. Mediator is recruited to promoters by direct interactions with regulatory proteins and serves as a scaffold for the assembly of a functional preinitiation complex with RNA polymerase II and the general transcription factors.</text>
</comment>
<gene>
    <name evidence="9" type="primary">MED8</name>
    <name evidence="10" type="ORF">EJ03DRAFT_78630</name>
</gene>
<dbReference type="EMBL" id="ML995827">
    <property type="protein sequence ID" value="KAF2770304.1"/>
    <property type="molecule type" value="Genomic_DNA"/>
</dbReference>
<dbReference type="InterPro" id="IPR019364">
    <property type="entry name" value="Mediatior_Med8_fun/met"/>
</dbReference>
<evidence type="ECO:0000256" key="9">
    <source>
        <dbReference type="RuleBase" id="RU364144"/>
    </source>
</evidence>
<evidence type="ECO:0000256" key="7">
    <source>
        <dbReference type="ARBA" id="ARBA00023242"/>
    </source>
</evidence>
<comment type="subunit">
    <text evidence="9">Component of the Mediator complex.</text>
</comment>
<keyword evidence="6 9" id="KW-0804">Transcription</keyword>
<evidence type="ECO:0000313" key="11">
    <source>
        <dbReference type="Proteomes" id="UP000799436"/>
    </source>
</evidence>
<evidence type="ECO:0000256" key="5">
    <source>
        <dbReference type="ARBA" id="ARBA00023159"/>
    </source>
</evidence>
<comment type="similarity">
    <text evidence="2 9">Belongs to the Mediator complex subunit 8 family.</text>
</comment>
<evidence type="ECO:0000256" key="6">
    <source>
        <dbReference type="ARBA" id="ARBA00023163"/>
    </source>
</evidence>
<organism evidence="10 11">
    <name type="scientific">Teratosphaeria nubilosa</name>
    <dbReference type="NCBI Taxonomy" id="161662"/>
    <lineage>
        <taxon>Eukaryota</taxon>
        <taxon>Fungi</taxon>
        <taxon>Dikarya</taxon>
        <taxon>Ascomycota</taxon>
        <taxon>Pezizomycotina</taxon>
        <taxon>Dothideomycetes</taxon>
        <taxon>Dothideomycetidae</taxon>
        <taxon>Mycosphaerellales</taxon>
        <taxon>Teratosphaeriaceae</taxon>
        <taxon>Teratosphaeria</taxon>
    </lineage>
</organism>
<keyword evidence="11" id="KW-1185">Reference proteome</keyword>
<dbReference type="GO" id="GO:0070847">
    <property type="term" value="C:core mediator complex"/>
    <property type="evidence" value="ECO:0007669"/>
    <property type="project" value="TreeGrafter"/>
</dbReference>
<dbReference type="Gene3D" id="6.10.250.2610">
    <property type="match status" value="1"/>
</dbReference>
<dbReference type="OrthoDB" id="5329317at2759"/>
<dbReference type="Proteomes" id="UP000799436">
    <property type="component" value="Unassembled WGS sequence"/>
</dbReference>
<proteinExistence type="inferred from homology"/>
<evidence type="ECO:0000256" key="4">
    <source>
        <dbReference type="ARBA" id="ARBA00023015"/>
    </source>
</evidence>
<reference evidence="10" key="1">
    <citation type="journal article" date="2020" name="Stud. Mycol.">
        <title>101 Dothideomycetes genomes: a test case for predicting lifestyles and emergence of pathogens.</title>
        <authorList>
            <person name="Haridas S."/>
            <person name="Albert R."/>
            <person name="Binder M."/>
            <person name="Bloem J."/>
            <person name="Labutti K."/>
            <person name="Salamov A."/>
            <person name="Andreopoulos B."/>
            <person name="Baker S."/>
            <person name="Barry K."/>
            <person name="Bills G."/>
            <person name="Bluhm B."/>
            <person name="Cannon C."/>
            <person name="Castanera R."/>
            <person name="Culley D."/>
            <person name="Daum C."/>
            <person name="Ezra D."/>
            <person name="Gonzalez J."/>
            <person name="Henrissat B."/>
            <person name="Kuo A."/>
            <person name="Liang C."/>
            <person name="Lipzen A."/>
            <person name="Lutzoni F."/>
            <person name="Magnuson J."/>
            <person name="Mondo S."/>
            <person name="Nolan M."/>
            <person name="Ohm R."/>
            <person name="Pangilinan J."/>
            <person name="Park H.-J."/>
            <person name="Ramirez L."/>
            <person name="Alfaro M."/>
            <person name="Sun H."/>
            <person name="Tritt A."/>
            <person name="Yoshinaga Y."/>
            <person name="Zwiers L.-H."/>
            <person name="Turgeon B."/>
            <person name="Goodwin S."/>
            <person name="Spatafora J."/>
            <person name="Crous P."/>
            <person name="Grigoriev I."/>
        </authorList>
    </citation>
    <scope>NUCLEOTIDE SEQUENCE</scope>
    <source>
        <strain evidence="10">CBS 116005</strain>
    </source>
</reference>
<dbReference type="Pfam" id="PF10232">
    <property type="entry name" value="Med8"/>
    <property type="match status" value="1"/>
</dbReference>
<keyword evidence="4 9" id="KW-0805">Transcription regulation</keyword>
<evidence type="ECO:0000313" key="10">
    <source>
        <dbReference type="EMBL" id="KAF2770304.1"/>
    </source>
</evidence>
<dbReference type="GO" id="GO:0000978">
    <property type="term" value="F:RNA polymerase II cis-regulatory region sequence-specific DNA binding"/>
    <property type="evidence" value="ECO:0007669"/>
    <property type="project" value="TreeGrafter"/>
</dbReference>
<evidence type="ECO:0000256" key="2">
    <source>
        <dbReference type="ARBA" id="ARBA00005716"/>
    </source>
</evidence>
<evidence type="ECO:0000256" key="8">
    <source>
        <dbReference type="ARBA" id="ARBA00031261"/>
    </source>
</evidence>
<dbReference type="GO" id="GO:0016592">
    <property type="term" value="C:mediator complex"/>
    <property type="evidence" value="ECO:0007669"/>
    <property type="project" value="InterPro"/>
</dbReference>
<keyword evidence="5 9" id="KW-0010">Activator</keyword>